<dbReference type="Pfam" id="PF05678">
    <property type="entry name" value="VQ"/>
    <property type="match status" value="1"/>
</dbReference>
<dbReference type="InterPro" id="IPR008889">
    <property type="entry name" value="VQ"/>
</dbReference>
<reference evidence="3" key="1">
    <citation type="submission" date="2020-06" db="EMBL/GenBank/DDBJ databases">
        <title>WGS assembly of Ceratodon purpureus strain R40.</title>
        <authorList>
            <person name="Carey S.B."/>
            <person name="Jenkins J."/>
            <person name="Shu S."/>
            <person name="Lovell J.T."/>
            <person name="Sreedasyam A."/>
            <person name="Maumus F."/>
            <person name="Tiley G.P."/>
            <person name="Fernandez-Pozo N."/>
            <person name="Barry K."/>
            <person name="Chen C."/>
            <person name="Wang M."/>
            <person name="Lipzen A."/>
            <person name="Daum C."/>
            <person name="Saski C.A."/>
            <person name="Payton A.C."/>
            <person name="Mcbreen J.C."/>
            <person name="Conrad R.E."/>
            <person name="Kollar L.M."/>
            <person name="Olsson S."/>
            <person name="Huttunen S."/>
            <person name="Landis J.B."/>
            <person name="Wickett N.J."/>
            <person name="Johnson M.G."/>
            <person name="Rensing S.A."/>
            <person name="Grimwood J."/>
            <person name="Schmutz J."/>
            <person name="Mcdaniel S.F."/>
        </authorList>
    </citation>
    <scope>NUCLEOTIDE SEQUENCE</scope>
    <source>
        <strain evidence="3">R40</strain>
    </source>
</reference>
<dbReference type="InterPro" id="IPR039609">
    <property type="entry name" value="VQ_15/22"/>
</dbReference>
<feature type="region of interest" description="Disordered" evidence="1">
    <location>
        <begin position="130"/>
        <end position="201"/>
    </location>
</feature>
<dbReference type="PANTHER" id="PTHR33179:SF83">
    <property type="entry name" value="VQ DOMAIN-CONTAINING PROTEIN"/>
    <property type="match status" value="1"/>
</dbReference>
<evidence type="ECO:0000259" key="2">
    <source>
        <dbReference type="Pfam" id="PF05678"/>
    </source>
</evidence>
<proteinExistence type="predicted"/>
<keyword evidence="4" id="KW-1185">Reference proteome</keyword>
<feature type="region of interest" description="Disordered" evidence="1">
    <location>
        <begin position="63"/>
        <end position="97"/>
    </location>
</feature>
<sequence length="399" mass="42414">MGVQTYIPRDHQDILQVENATSRRRADCGTDIQPFGGRGVSTIWLEDDGSSAAIMADWPWESANASSSDQQASPLVQGSPLQSSSSQSSHEAMQRTSQEFMQPPLDALGLGVRTTSSRTSLVETLQTCLTSLPSPTNAPALASPTGGSLSDPSGASTPTLQQSRSAGALSGSTSKALGPAKPTKRRSRASRRVPTTVLEATSSDFRDMVQRLTGVSAANSAAPVRPQPQRAAPTTFIRPDRPLPSATVIRPAANSSMLNLSTPTTSLESNVASFDDIFHILQRSSSELFAPLHSSNIKREFHQAESSVQPFSMSGSIMATRPLLTPSNTTWTWESAAHEQSRHFEFPNASSSLAFANEIIGASGEANVSSTSGLIVLPDDNDLSSSPFDISWLPGHDEH</sequence>
<evidence type="ECO:0000313" key="4">
    <source>
        <dbReference type="Proteomes" id="UP000822688"/>
    </source>
</evidence>
<dbReference type="PANTHER" id="PTHR33179">
    <property type="entry name" value="VQ MOTIF-CONTAINING PROTEIN"/>
    <property type="match status" value="1"/>
</dbReference>
<feature type="region of interest" description="Disordered" evidence="1">
    <location>
        <begin position="218"/>
        <end position="244"/>
    </location>
</feature>
<dbReference type="Proteomes" id="UP000822688">
    <property type="component" value="Chromosome 3"/>
</dbReference>
<dbReference type="EMBL" id="CM026423">
    <property type="protein sequence ID" value="KAG0581985.1"/>
    <property type="molecule type" value="Genomic_DNA"/>
</dbReference>
<feature type="compositionally biased region" description="Basic residues" evidence="1">
    <location>
        <begin position="182"/>
        <end position="191"/>
    </location>
</feature>
<comment type="caution">
    <text evidence="3">The sequence shown here is derived from an EMBL/GenBank/DDBJ whole genome shotgun (WGS) entry which is preliminary data.</text>
</comment>
<dbReference type="AlphaFoldDB" id="A0A8T0IG50"/>
<feature type="compositionally biased region" description="Polar residues" evidence="1">
    <location>
        <begin position="145"/>
        <end position="175"/>
    </location>
</feature>
<feature type="compositionally biased region" description="Low complexity" evidence="1">
    <location>
        <begin position="221"/>
        <end position="233"/>
    </location>
</feature>
<organism evidence="3 4">
    <name type="scientific">Ceratodon purpureus</name>
    <name type="common">Fire moss</name>
    <name type="synonym">Dicranum purpureum</name>
    <dbReference type="NCBI Taxonomy" id="3225"/>
    <lineage>
        <taxon>Eukaryota</taxon>
        <taxon>Viridiplantae</taxon>
        <taxon>Streptophyta</taxon>
        <taxon>Embryophyta</taxon>
        <taxon>Bryophyta</taxon>
        <taxon>Bryophytina</taxon>
        <taxon>Bryopsida</taxon>
        <taxon>Dicranidae</taxon>
        <taxon>Pseudoditrichales</taxon>
        <taxon>Ditrichaceae</taxon>
        <taxon>Ceratodon</taxon>
    </lineage>
</organism>
<feature type="domain" description="VQ" evidence="2">
    <location>
        <begin position="192"/>
        <end position="218"/>
    </location>
</feature>
<feature type="compositionally biased region" description="Low complexity" evidence="1">
    <location>
        <begin position="63"/>
        <end position="89"/>
    </location>
</feature>
<accession>A0A8T0IG50</accession>
<name>A0A8T0IG50_CERPU</name>
<evidence type="ECO:0000256" key="1">
    <source>
        <dbReference type="SAM" id="MobiDB-lite"/>
    </source>
</evidence>
<evidence type="ECO:0000313" key="3">
    <source>
        <dbReference type="EMBL" id="KAG0581985.1"/>
    </source>
</evidence>
<gene>
    <name evidence="3" type="ORF">KC19_3G025500</name>
</gene>
<protein>
    <recommendedName>
        <fullName evidence="2">VQ domain-containing protein</fullName>
    </recommendedName>
</protein>